<evidence type="ECO:0000313" key="2">
    <source>
        <dbReference type="Proteomes" id="UP000242951"/>
    </source>
</evidence>
<name>A0ABR5HKI6_9BURK</name>
<dbReference type="SUPFAM" id="SSF144059">
    <property type="entry name" value="ImpE-like"/>
    <property type="match status" value="1"/>
</dbReference>
<protein>
    <submittedName>
        <fullName evidence="1">Protein of avirulence locus ImpE</fullName>
    </submittedName>
</protein>
<dbReference type="Pfam" id="PF07024">
    <property type="entry name" value="ImpE"/>
    <property type="match status" value="1"/>
</dbReference>
<gene>
    <name evidence="1" type="ORF">BPMI_01610c</name>
</gene>
<accession>A0ABR5HKI6</accession>
<sequence length="185" mass="20282">MHALLAAIGLPPQGKVEAADHAREAALDIAPMVSGRSEQHTFDWLGDSDSHLGPICEFIIAGNYRWVSLSDVIAWRIQRPTSWINLVWSPCLLMLNDGAVLHGYMLTRYPLPYDARSEARDSLLLGQKTIWQASGNTGVLGFGRKTWSSSVGDFDIFELNDCRFGAGTIQNSYGATDQTAAEIAQ</sequence>
<evidence type="ECO:0000313" key="1">
    <source>
        <dbReference type="EMBL" id="KMQ72778.1"/>
    </source>
</evidence>
<keyword evidence="2" id="KW-1185">Reference proteome</keyword>
<reference evidence="1 2" key="1">
    <citation type="submission" date="2015-06" db="EMBL/GenBank/DDBJ databases">
        <title>Comparative genomics of Burkholderia leaf nodule symbionts.</title>
        <authorList>
            <person name="Carlier A."/>
            <person name="Eberl L."/>
            <person name="Pinto-Carbo M."/>
        </authorList>
    </citation>
    <scope>NUCLEOTIDE SEQUENCE [LARGE SCALE GENOMIC DNA]</scope>
    <source>
        <strain evidence="1 2">UZHbot3</strain>
    </source>
</reference>
<comment type="caution">
    <text evidence="1">The sequence shown here is derived from an EMBL/GenBank/DDBJ whole genome shotgun (WGS) entry which is preliminary data.</text>
</comment>
<dbReference type="Proteomes" id="UP000242951">
    <property type="component" value="Unassembled WGS sequence"/>
</dbReference>
<proteinExistence type="predicted"/>
<dbReference type="EMBL" id="LELG01000488">
    <property type="protein sequence ID" value="KMQ72778.1"/>
    <property type="molecule type" value="Genomic_DNA"/>
</dbReference>
<organism evidence="1 2">
    <name type="scientific">Candidatus Burkholderia pumila</name>
    <dbReference type="NCBI Taxonomy" id="1090375"/>
    <lineage>
        <taxon>Bacteria</taxon>
        <taxon>Pseudomonadati</taxon>
        <taxon>Pseudomonadota</taxon>
        <taxon>Betaproteobacteria</taxon>
        <taxon>Burkholderiales</taxon>
        <taxon>Burkholderiaceae</taxon>
        <taxon>Burkholderia</taxon>
    </lineage>
</organism>
<dbReference type="InterPro" id="IPR009211">
    <property type="entry name" value="TagJ"/>
</dbReference>